<dbReference type="Proteomes" id="UP000730862">
    <property type="component" value="Unassembled WGS sequence"/>
</dbReference>
<gene>
    <name evidence="4" type="ORF">B9N49_08870</name>
    <name evidence="5" type="ORF">B9N55_09245</name>
    <name evidence="6" type="ORF">CJ208_07670</name>
    <name evidence="3" type="ORF">KIA07_04545</name>
</gene>
<dbReference type="EMBL" id="JAHAIK010000010">
    <property type="protein sequence ID" value="MBS5964919.1"/>
    <property type="molecule type" value="Genomic_DNA"/>
</dbReference>
<organism evidence="4 7">
    <name type="scientific">Finegoldia magna</name>
    <name type="common">Peptostreptococcus magnus</name>
    <dbReference type="NCBI Taxonomy" id="1260"/>
    <lineage>
        <taxon>Bacteria</taxon>
        <taxon>Bacillati</taxon>
        <taxon>Bacillota</taxon>
        <taxon>Tissierellia</taxon>
        <taxon>Tissierellales</taxon>
        <taxon>Peptoniphilaceae</taxon>
        <taxon>Finegoldia</taxon>
    </lineage>
</organism>
<keyword evidence="1" id="KW-0472">Membrane</keyword>
<dbReference type="Pfam" id="PF02517">
    <property type="entry name" value="Rce1-like"/>
    <property type="match status" value="1"/>
</dbReference>
<dbReference type="InterPro" id="IPR003675">
    <property type="entry name" value="Rce1/LyrA-like_dom"/>
</dbReference>
<feature type="transmembrane region" description="Helical" evidence="1">
    <location>
        <begin position="143"/>
        <end position="160"/>
    </location>
</feature>
<evidence type="ECO:0000259" key="2">
    <source>
        <dbReference type="Pfam" id="PF02517"/>
    </source>
</evidence>
<proteinExistence type="predicted"/>
<evidence type="ECO:0000313" key="6">
    <source>
        <dbReference type="EMBL" id="PMC59628.1"/>
    </source>
</evidence>
<reference evidence="3" key="4">
    <citation type="submission" date="2021-02" db="EMBL/GenBank/DDBJ databases">
        <title>Infant gut strain persistence is associated with maternal origin, phylogeny, and functional potential including surface adhesion and iron acquisition.</title>
        <authorList>
            <person name="Lou Y.C."/>
        </authorList>
    </citation>
    <scope>NUCLEOTIDE SEQUENCE</scope>
    <source>
        <strain evidence="3">L3_058_000G1_dasL3_058_000G1_concoct_72</strain>
    </source>
</reference>
<evidence type="ECO:0000256" key="1">
    <source>
        <dbReference type="SAM" id="Phobius"/>
    </source>
</evidence>
<reference evidence="7 8" key="2">
    <citation type="submission" date="2017-04" db="EMBL/GenBank/DDBJ databases">
        <title>Finegoldia magna isolated from orthopedic joint implant-associated infections.</title>
        <authorList>
            <person name="Bjorklund S."/>
            <person name="Bruggemann H."/>
            <person name="Jensen A."/>
            <person name="Hellmark B."/>
            <person name="Soderquist B."/>
        </authorList>
    </citation>
    <scope>NUCLEOTIDE SEQUENCE [LARGE SCALE GENOMIC DNA]</scope>
    <source>
        <strain evidence="8">12T273</strain>
        <strain evidence="7">CCUG 54800</strain>
    </source>
</reference>
<evidence type="ECO:0000313" key="7">
    <source>
        <dbReference type="Proteomes" id="UP000215413"/>
    </source>
</evidence>
<dbReference type="PANTHER" id="PTHR36435:SF1">
    <property type="entry name" value="CAAX AMINO TERMINAL PROTEASE FAMILY PROTEIN"/>
    <property type="match status" value="1"/>
</dbReference>
<keyword evidence="1" id="KW-0812">Transmembrane</keyword>
<evidence type="ECO:0000313" key="3">
    <source>
        <dbReference type="EMBL" id="MBS5964919.1"/>
    </source>
</evidence>
<dbReference type="InterPro" id="IPR052710">
    <property type="entry name" value="CAAX_protease"/>
</dbReference>
<feature type="transmembrane region" description="Helical" evidence="1">
    <location>
        <begin position="83"/>
        <end position="104"/>
    </location>
</feature>
<dbReference type="GO" id="GO:0006508">
    <property type="term" value="P:proteolysis"/>
    <property type="evidence" value="ECO:0007669"/>
    <property type="project" value="UniProtKB-KW"/>
</dbReference>
<evidence type="ECO:0000313" key="8">
    <source>
        <dbReference type="Proteomes" id="UP000215546"/>
    </source>
</evidence>
<evidence type="ECO:0000313" key="4">
    <source>
        <dbReference type="EMBL" id="OXZ26508.1"/>
    </source>
</evidence>
<dbReference type="GO" id="GO:0004175">
    <property type="term" value="F:endopeptidase activity"/>
    <property type="evidence" value="ECO:0007669"/>
    <property type="project" value="UniProtKB-ARBA"/>
</dbReference>
<dbReference type="RefSeq" id="WP_094206401.1">
    <property type="nucleotide sequence ID" value="NZ_AP031486.1"/>
</dbReference>
<evidence type="ECO:0000313" key="5">
    <source>
        <dbReference type="EMBL" id="OXZ31060.1"/>
    </source>
</evidence>
<dbReference type="GO" id="GO:0008237">
    <property type="term" value="F:metallopeptidase activity"/>
    <property type="evidence" value="ECO:0007669"/>
    <property type="project" value="UniProtKB-KW"/>
</dbReference>
<name>A0A233V297_FINMA</name>
<dbReference type="EMBL" id="NDYC01000044">
    <property type="protein sequence ID" value="OXZ26508.1"/>
    <property type="molecule type" value="Genomic_DNA"/>
</dbReference>
<feature type="transmembrane region" description="Helical" evidence="1">
    <location>
        <begin position="110"/>
        <end position="131"/>
    </location>
</feature>
<dbReference type="Proteomes" id="UP000235723">
    <property type="component" value="Unassembled WGS sequence"/>
</dbReference>
<dbReference type="EMBL" id="NDYE01000021">
    <property type="protein sequence ID" value="OXZ31060.1"/>
    <property type="molecule type" value="Genomic_DNA"/>
</dbReference>
<feature type="domain" description="CAAX prenyl protease 2/Lysostaphin resistance protein A-like" evidence="2">
    <location>
        <begin position="112"/>
        <end position="203"/>
    </location>
</feature>
<accession>A0A233V297</accession>
<feature type="transmembrane region" description="Helical" evidence="1">
    <location>
        <begin position="52"/>
        <end position="71"/>
    </location>
</feature>
<dbReference type="Proteomes" id="UP000215413">
    <property type="component" value="Unassembled WGS sequence"/>
</dbReference>
<evidence type="ECO:0000313" key="9">
    <source>
        <dbReference type="Proteomes" id="UP000235723"/>
    </source>
</evidence>
<keyword evidence="3" id="KW-0482">Metalloprotease</keyword>
<feature type="transmembrane region" description="Helical" evidence="1">
    <location>
        <begin position="21"/>
        <end position="46"/>
    </location>
</feature>
<dbReference type="GO" id="GO:0080120">
    <property type="term" value="P:CAAX-box protein maturation"/>
    <property type="evidence" value="ECO:0007669"/>
    <property type="project" value="UniProtKB-ARBA"/>
</dbReference>
<keyword evidence="1" id="KW-1133">Transmembrane helix</keyword>
<reference evidence="6 9" key="3">
    <citation type="submission" date="2017-09" db="EMBL/GenBank/DDBJ databases">
        <title>Bacterial strain isolated from the female urinary microbiota.</title>
        <authorList>
            <person name="Thomas-White K."/>
            <person name="Kumar N."/>
            <person name="Forster S."/>
            <person name="Putonti C."/>
            <person name="Lawley T."/>
            <person name="Wolfe A.J."/>
        </authorList>
    </citation>
    <scope>NUCLEOTIDE SEQUENCE [LARGE SCALE GENOMIC DNA]</scope>
    <source>
        <strain evidence="6 9">UMB0115</strain>
    </source>
</reference>
<dbReference type="AlphaFoldDB" id="A0A233V297"/>
<dbReference type="PANTHER" id="PTHR36435">
    <property type="entry name" value="SLR1288 PROTEIN"/>
    <property type="match status" value="1"/>
</dbReference>
<sequence length="207" mass="23719">MEIKKRRNYDFSFLNVNEKNPLVIAMSLVVINLLSLLTLIILLSYVKVSNPFLMLTVPTVISFIILPKLLLKCLNIEDNLDVFRYLKTSSVIFISFVAVYLLIFRSKLDMTFVGFWIVHYLIVATGEEYIYRHLLISLLSKKMSIIISCAISSIVFAFILHNNEDFLTNLVIRLPLALMLSGIYVKTKSLSLPIVIHAIYNLLVMIV</sequence>
<keyword evidence="3" id="KW-0378">Hydrolase</keyword>
<keyword evidence="6" id="KW-0645">Protease</keyword>
<reference evidence="4" key="1">
    <citation type="journal article" date="2017" name="J. Clin. Microbiol.">
        <title>Finegoldia magna Isolated from Orthopedic Joint Implant-Associated Infections.</title>
        <authorList>
            <person name="Soderquist B."/>
            <person name="Bjorklund S."/>
            <person name="Hellmark B."/>
            <person name="Jensen A."/>
            <person name="Bruggemann H."/>
        </authorList>
    </citation>
    <scope>NUCLEOTIDE SEQUENCE</scope>
    <source>
        <strain evidence="5">12T273</strain>
        <strain evidence="4">CCUG 54800</strain>
    </source>
</reference>
<dbReference type="EMBL" id="PNHD01000011">
    <property type="protein sequence ID" value="PMC59628.1"/>
    <property type="molecule type" value="Genomic_DNA"/>
</dbReference>
<protein>
    <submittedName>
        <fullName evidence="3">CPBP family intramembrane metalloprotease</fullName>
    </submittedName>
</protein>
<comment type="caution">
    <text evidence="4">The sequence shown here is derived from an EMBL/GenBank/DDBJ whole genome shotgun (WGS) entry which is preliminary data.</text>
</comment>
<dbReference type="Proteomes" id="UP000215546">
    <property type="component" value="Unassembled WGS sequence"/>
</dbReference>